<accession>T0ZGL9</accession>
<comment type="caution">
    <text evidence="1">The sequence shown here is derived from an EMBL/GenBank/DDBJ whole genome shotgun (WGS) entry which is preliminary data.</text>
</comment>
<dbReference type="InterPro" id="IPR054383">
    <property type="entry name" value="PspAB-like"/>
</dbReference>
<reference evidence="1" key="1">
    <citation type="submission" date="2013-08" db="EMBL/GenBank/DDBJ databases">
        <authorList>
            <person name="Mendez C."/>
            <person name="Richter M."/>
            <person name="Ferrer M."/>
            <person name="Sanchez J."/>
        </authorList>
    </citation>
    <scope>NUCLEOTIDE SEQUENCE</scope>
</reference>
<reference evidence="1" key="2">
    <citation type="journal article" date="2014" name="ISME J.">
        <title>Microbial stratification in low pH oxic and suboxic macroscopic growths along an acid mine drainage.</title>
        <authorList>
            <person name="Mendez-Garcia C."/>
            <person name="Mesa V."/>
            <person name="Sprenger R.R."/>
            <person name="Richter M."/>
            <person name="Diez M.S."/>
            <person name="Solano J."/>
            <person name="Bargiela R."/>
            <person name="Golyshina O.V."/>
            <person name="Manteca A."/>
            <person name="Ramos J.L."/>
            <person name="Gallego J.R."/>
            <person name="Llorente I."/>
            <person name="Martins Dos Santos V.A."/>
            <person name="Jensen O.N."/>
            <person name="Pelaez A.I."/>
            <person name="Sanchez J."/>
            <person name="Ferrer M."/>
        </authorList>
    </citation>
    <scope>NUCLEOTIDE SEQUENCE</scope>
</reference>
<feature type="non-terminal residue" evidence="1">
    <location>
        <position position="70"/>
    </location>
</feature>
<name>T0ZGL9_9ZZZZ</name>
<gene>
    <name evidence="1" type="ORF">B1B_12366</name>
</gene>
<protein>
    <submittedName>
        <fullName evidence="1">Uncharacterized protein</fullName>
    </submittedName>
</protein>
<proteinExistence type="predicted"/>
<organism evidence="1">
    <name type="scientific">mine drainage metagenome</name>
    <dbReference type="NCBI Taxonomy" id="410659"/>
    <lineage>
        <taxon>unclassified sequences</taxon>
        <taxon>metagenomes</taxon>
        <taxon>ecological metagenomes</taxon>
    </lineage>
</organism>
<dbReference type="AlphaFoldDB" id="T0ZGL9"/>
<dbReference type="Pfam" id="PF22742">
    <property type="entry name" value="PspAB"/>
    <property type="match status" value="1"/>
</dbReference>
<dbReference type="EMBL" id="AUZY01008092">
    <property type="protein sequence ID" value="EQD47366.1"/>
    <property type="molecule type" value="Genomic_DNA"/>
</dbReference>
<sequence>MKFMDTLLGRTKPVRPKLDELFSLPTASITLQTAAGIIPTGKAGVCFKPPGGQPFEHILTEVEQLLRTGD</sequence>
<evidence type="ECO:0000313" key="1">
    <source>
        <dbReference type="EMBL" id="EQD47366.1"/>
    </source>
</evidence>